<proteinExistence type="predicted"/>
<evidence type="ECO:0000313" key="2">
    <source>
        <dbReference type="EMBL" id="OIV41760.1"/>
    </source>
</evidence>
<dbReference type="RefSeq" id="WP_071637310.1">
    <property type="nucleotide sequence ID" value="NZ_MLFK01000007.1"/>
</dbReference>
<comment type="caution">
    <text evidence="2">The sequence shown here is derived from an EMBL/GenBank/DDBJ whole genome shotgun (WGS) entry which is preliminary data.</text>
</comment>
<evidence type="ECO:0000256" key="1">
    <source>
        <dbReference type="SAM" id="SignalP"/>
    </source>
</evidence>
<protein>
    <recommendedName>
        <fullName evidence="4">Outermembrane protein</fullName>
    </recommendedName>
</protein>
<name>A0A1J7CJL7_FLAJO</name>
<evidence type="ECO:0000313" key="3">
    <source>
        <dbReference type="Proteomes" id="UP000182826"/>
    </source>
</evidence>
<gene>
    <name evidence="2" type="ORF">BKM63_14700</name>
</gene>
<keyword evidence="1" id="KW-0732">Signal</keyword>
<evidence type="ECO:0008006" key="4">
    <source>
        <dbReference type="Google" id="ProtNLM"/>
    </source>
</evidence>
<feature type="chain" id="PRO_5009644273" description="Outermembrane protein" evidence="1">
    <location>
        <begin position="20"/>
        <end position="301"/>
    </location>
</feature>
<feature type="signal peptide" evidence="1">
    <location>
        <begin position="1"/>
        <end position="19"/>
    </location>
</feature>
<reference evidence="2 3" key="1">
    <citation type="submission" date="2016-10" db="EMBL/GenBank/DDBJ databases">
        <title>Draft Genome Sequence of Rhizobacteria Flavobacterium johnsoniae CI04.</title>
        <authorList>
            <person name="Bravo J.I."/>
            <person name="Lozano G.L."/>
            <person name="Handelsman J."/>
        </authorList>
    </citation>
    <scope>NUCLEOTIDE SEQUENCE [LARGE SCALE GENOMIC DNA]</scope>
    <source>
        <strain evidence="2 3">CI04</strain>
    </source>
</reference>
<dbReference type="AlphaFoldDB" id="A0A1J7CJL7"/>
<keyword evidence="3" id="KW-1185">Reference proteome</keyword>
<dbReference type="Proteomes" id="UP000182826">
    <property type="component" value="Unassembled WGS sequence"/>
</dbReference>
<dbReference type="OrthoDB" id="8887208at2"/>
<organism evidence="2 3">
    <name type="scientific">Flavobacterium johnsoniae</name>
    <name type="common">Cytophaga johnsonae</name>
    <dbReference type="NCBI Taxonomy" id="986"/>
    <lineage>
        <taxon>Bacteria</taxon>
        <taxon>Pseudomonadati</taxon>
        <taxon>Bacteroidota</taxon>
        <taxon>Flavobacteriia</taxon>
        <taxon>Flavobacteriales</taxon>
        <taxon>Flavobacteriaceae</taxon>
        <taxon>Flavobacterium</taxon>
    </lineage>
</organism>
<dbReference type="EMBL" id="MLFK01000007">
    <property type="protein sequence ID" value="OIV41760.1"/>
    <property type="molecule type" value="Genomic_DNA"/>
</dbReference>
<accession>A0A1J7CJL7</accession>
<sequence length="301" mass="33976">MKTKILFFFLACVSLNTFAQEEIPVQKYTAHNKGKFFVMWGGNRESYSKSDVNFRGKDYNFTVNNMAAHDKPKGWHVDYINPANMTIPQTNLRLGYFISDHYSVTIGVDHMKYVMSQNQTANVNGYINLPADQAGSFYNGDYNNTPVDMSLYGAKEGGYDKGTAQGYPPAFLMYEHTDGLNYINTEVSRFDDISKLFSLPNIDKVQINLTEGLGAGILYPKTNTTLLGKERHDDFHVSGYGVSAKAGINVTFFKHFYVQGELKGGYINMQDIRTSVSNDDRASQDFFFFQRIIAVGGIFRI</sequence>